<feature type="chain" id="PRO_5011612057" evidence="1">
    <location>
        <begin position="19"/>
        <end position="397"/>
    </location>
</feature>
<protein>
    <submittedName>
        <fullName evidence="3">Uncaracterized surface protein containing fasciclin (FAS1) repeats</fullName>
    </submittedName>
</protein>
<dbReference type="EMBL" id="FOLL01000026">
    <property type="protein sequence ID" value="SFC78597.1"/>
    <property type="molecule type" value="Genomic_DNA"/>
</dbReference>
<dbReference type="PANTHER" id="PTHR10900:SF77">
    <property type="entry name" value="FI19380P1"/>
    <property type="match status" value="1"/>
</dbReference>
<organism evidence="3 4">
    <name type="scientific">Parapedobacter composti</name>
    <dbReference type="NCBI Taxonomy" id="623281"/>
    <lineage>
        <taxon>Bacteria</taxon>
        <taxon>Pseudomonadati</taxon>
        <taxon>Bacteroidota</taxon>
        <taxon>Sphingobacteriia</taxon>
        <taxon>Sphingobacteriales</taxon>
        <taxon>Sphingobacteriaceae</taxon>
        <taxon>Parapedobacter</taxon>
    </lineage>
</organism>
<proteinExistence type="predicted"/>
<dbReference type="PROSITE" id="PS50213">
    <property type="entry name" value="FAS1"/>
    <property type="match status" value="1"/>
</dbReference>
<dbReference type="InterPro" id="IPR050904">
    <property type="entry name" value="Adhesion/Biosynth-related"/>
</dbReference>
<dbReference type="Pfam" id="PF02469">
    <property type="entry name" value="Fasciclin"/>
    <property type="match status" value="1"/>
</dbReference>
<accession>A0A1I1LZD0</accession>
<dbReference type="Proteomes" id="UP000199577">
    <property type="component" value="Unassembled WGS sequence"/>
</dbReference>
<dbReference type="AlphaFoldDB" id="A0A1I1LZD0"/>
<reference evidence="3 4" key="1">
    <citation type="submission" date="2016-10" db="EMBL/GenBank/DDBJ databases">
        <authorList>
            <person name="de Groot N.N."/>
        </authorList>
    </citation>
    <scope>NUCLEOTIDE SEQUENCE [LARGE SCALE GENOMIC DNA]</scope>
    <source>
        <strain evidence="3 4">DSM 22900</strain>
    </source>
</reference>
<dbReference type="InterPro" id="IPR036378">
    <property type="entry name" value="FAS1_dom_sf"/>
</dbReference>
<sequence length="397" mass="43786">MRTTVLYLVLIAACSGLARCSKPDMTVIPPPGTTEVNNISDYLNNQLSLSLFAEAVQLAGLAEELATGEYTVFAVNDEAFHRIGITTAADLQRWPADSLELFVWKHVIRGRLLYGDIPRSLDTEYPTVNGETLLISYHSEELTTVNGVRMLENPRALSDPRTFGTPLQNGVVYFIHTPIKTTTGTVQDFLASRPELSLFVAGLKRFGQWDRLATEQQITVLAPPDSVFLRYGIDADRIADMDVQTFRSLLMDAYIVDLNRIFTNDIQTQINEINYPISGSSYMLILGTSDPETGMAMVNGHLSTYFGTFLFKPGINQPMPNYAGPAFWGSPIIGSNKHSVPSPSDRNAGYVIAYLGETKYNGSASELTGRYTNFNCANGVVHYIDGLLVMPEEAIVQ</sequence>
<dbReference type="OrthoDB" id="659398at2"/>
<dbReference type="InterPro" id="IPR000782">
    <property type="entry name" value="FAS1_domain"/>
</dbReference>
<evidence type="ECO:0000256" key="1">
    <source>
        <dbReference type="SAM" id="SignalP"/>
    </source>
</evidence>
<evidence type="ECO:0000259" key="2">
    <source>
        <dbReference type="PROSITE" id="PS50213"/>
    </source>
</evidence>
<gene>
    <name evidence="3" type="ORF">SAMN05421747_12617</name>
</gene>
<evidence type="ECO:0000313" key="4">
    <source>
        <dbReference type="Proteomes" id="UP000199577"/>
    </source>
</evidence>
<feature type="domain" description="FAS1" evidence="2">
    <location>
        <begin position="36"/>
        <end position="179"/>
    </location>
</feature>
<keyword evidence="1" id="KW-0732">Signal</keyword>
<dbReference type="STRING" id="623281.SAMN05421747_12617"/>
<evidence type="ECO:0000313" key="3">
    <source>
        <dbReference type="EMBL" id="SFC78597.1"/>
    </source>
</evidence>
<dbReference type="SUPFAM" id="SSF82153">
    <property type="entry name" value="FAS1 domain"/>
    <property type="match status" value="2"/>
</dbReference>
<keyword evidence="4" id="KW-1185">Reference proteome</keyword>
<dbReference type="PANTHER" id="PTHR10900">
    <property type="entry name" value="PERIOSTIN-RELATED"/>
    <property type="match status" value="1"/>
</dbReference>
<dbReference type="Gene3D" id="2.30.180.10">
    <property type="entry name" value="FAS1 domain"/>
    <property type="match status" value="2"/>
</dbReference>
<name>A0A1I1LZD0_9SPHI</name>
<feature type="signal peptide" evidence="1">
    <location>
        <begin position="1"/>
        <end position="18"/>
    </location>
</feature>
<dbReference type="SMART" id="SM00554">
    <property type="entry name" value="FAS1"/>
    <property type="match status" value="1"/>
</dbReference>